<evidence type="ECO:0000313" key="3">
    <source>
        <dbReference type="EMBL" id="PRX66982.1"/>
    </source>
</evidence>
<protein>
    <submittedName>
        <fullName evidence="3">Uncharacterized protein DUF4407</fullName>
    </submittedName>
</protein>
<proteinExistence type="predicted"/>
<evidence type="ECO:0000313" key="4">
    <source>
        <dbReference type="Proteomes" id="UP000238312"/>
    </source>
</evidence>
<feature type="signal peptide" evidence="2">
    <location>
        <begin position="1"/>
        <end position="26"/>
    </location>
</feature>
<feature type="transmembrane region" description="Helical" evidence="1">
    <location>
        <begin position="71"/>
        <end position="90"/>
    </location>
</feature>
<keyword evidence="2" id="KW-0732">Signal</keyword>
<accession>A0A2T0N492</accession>
<dbReference type="Proteomes" id="UP000238312">
    <property type="component" value="Unassembled WGS sequence"/>
</dbReference>
<evidence type="ECO:0000256" key="2">
    <source>
        <dbReference type="SAM" id="SignalP"/>
    </source>
</evidence>
<organism evidence="3 4">
    <name type="scientific">Nonomuraea fuscirosea</name>
    <dbReference type="NCBI Taxonomy" id="1291556"/>
    <lineage>
        <taxon>Bacteria</taxon>
        <taxon>Bacillati</taxon>
        <taxon>Actinomycetota</taxon>
        <taxon>Actinomycetes</taxon>
        <taxon>Streptosporangiales</taxon>
        <taxon>Streptosporangiaceae</taxon>
        <taxon>Nonomuraea</taxon>
    </lineage>
</organism>
<feature type="transmembrane region" description="Helical" evidence="1">
    <location>
        <begin position="33"/>
        <end position="50"/>
    </location>
</feature>
<dbReference type="Pfam" id="PF14362">
    <property type="entry name" value="DUF4407"/>
    <property type="match status" value="1"/>
</dbReference>
<keyword evidence="1" id="KW-1133">Transmembrane helix</keyword>
<gene>
    <name evidence="3" type="ORF">B0I32_105422</name>
</gene>
<dbReference type="EMBL" id="PVNG01000005">
    <property type="protein sequence ID" value="PRX66982.1"/>
    <property type="molecule type" value="Genomic_DNA"/>
</dbReference>
<sequence length="462" mass="51395">MGGAVLTTATLAGVSMFFALSMALNAAPATAGFVSMVWFLAILNLDRWLVSSLQRSARRRDILKIAIPRAALALLFGVIISTPLVLQIFGPEIEAEITKIRIEQSSANQRMLDSGPMAQEIKRLQGERESLLVTIAGGGTAVDAVGNDREADRLTALLEIQRKRRDANEDAAACELTGDKCKGRVRHDAGPGPYWKKYKRREADAAKRIAVYQQQLDERTESVRQRAEATAGDTLKEARTRLPVVQARLKLLQGAQSDQQKAFEEKNAANKGFLIRLKALDRASGNDFTLGMWRALVFLLITTLECLPIFVKILFLLGRPTRYDELLEAYERERLELGKQTARKERQAGFLANNDEILYADYVARERSKVLEAMAQRAAEAELEVAQRSLDLWRDRELRLLPHDVDGYVEVRGTLPMPIQEAEPGGIQPPVNPMLAAAGAAGNGRRRIPRWGTLTALFRRGR</sequence>
<name>A0A2T0N492_9ACTN</name>
<dbReference type="AlphaFoldDB" id="A0A2T0N492"/>
<keyword evidence="4" id="KW-1185">Reference proteome</keyword>
<reference evidence="3 4" key="1">
    <citation type="submission" date="2018-03" db="EMBL/GenBank/DDBJ databases">
        <title>Genomic Encyclopedia of Type Strains, Phase III (KMG-III): the genomes of soil and plant-associated and newly described type strains.</title>
        <authorList>
            <person name="Whitman W."/>
        </authorList>
    </citation>
    <scope>NUCLEOTIDE SEQUENCE [LARGE SCALE GENOMIC DNA]</scope>
    <source>
        <strain evidence="3 4">CGMCC 4.7104</strain>
    </source>
</reference>
<dbReference type="InterPro" id="IPR025519">
    <property type="entry name" value="DUF4407"/>
</dbReference>
<comment type="caution">
    <text evidence="3">The sequence shown here is derived from an EMBL/GenBank/DDBJ whole genome shotgun (WGS) entry which is preliminary data.</text>
</comment>
<evidence type="ECO:0000256" key="1">
    <source>
        <dbReference type="SAM" id="Phobius"/>
    </source>
</evidence>
<keyword evidence="1" id="KW-0812">Transmembrane</keyword>
<feature type="chain" id="PRO_5039018491" evidence="2">
    <location>
        <begin position="27"/>
        <end position="462"/>
    </location>
</feature>
<keyword evidence="1" id="KW-0472">Membrane</keyword>
<feature type="transmembrane region" description="Helical" evidence="1">
    <location>
        <begin position="292"/>
        <end position="317"/>
    </location>
</feature>